<keyword evidence="3" id="KW-1185">Reference proteome</keyword>
<evidence type="ECO:0000313" key="2">
    <source>
        <dbReference type="EMBL" id="OCH83920.1"/>
    </source>
</evidence>
<feature type="compositionally biased region" description="Polar residues" evidence="1">
    <location>
        <begin position="66"/>
        <end position="77"/>
    </location>
</feature>
<organism evidence="2 3">
    <name type="scientific">Obba rivulosa</name>
    <dbReference type="NCBI Taxonomy" id="1052685"/>
    <lineage>
        <taxon>Eukaryota</taxon>
        <taxon>Fungi</taxon>
        <taxon>Dikarya</taxon>
        <taxon>Basidiomycota</taxon>
        <taxon>Agaricomycotina</taxon>
        <taxon>Agaricomycetes</taxon>
        <taxon>Polyporales</taxon>
        <taxon>Gelatoporiaceae</taxon>
        <taxon>Obba</taxon>
    </lineage>
</organism>
<dbReference type="EMBL" id="KV722764">
    <property type="protein sequence ID" value="OCH83920.1"/>
    <property type="molecule type" value="Genomic_DNA"/>
</dbReference>
<dbReference type="Proteomes" id="UP000250043">
    <property type="component" value="Unassembled WGS sequence"/>
</dbReference>
<accession>A0A8E2DDN4</accession>
<evidence type="ECO:0000313" key="3">
    <source>
        <dbReference type="Proteomes" id="UP000250043"/>
    </source>
</evidence>
<dbReference type="OrthoDB" id="1708823at2759"/>
<evidence type="ECO:0000256" key="1">
    <source>
        <dbReference type="SAM" id="MobiDB-lite"/>
    </source>
</evidence>
<reference evidence="2 3" key="1">
    <citation type="submission" date="2016-07" db="EMBL/GenBank/DDBJ databases">
        <title>Draft genome of the white-rot fungus Obba rivulosa 3A-2.</title>
        <authorList>
            <consortium name="DOE Joint Genome Institute"/>
            <person name="Miettinen O."/>
            <person name="Riley R."/>
            <person name="Acob R."/>
            <person name="Barry K."/>
            <person name="Cullen D."/>
            <person name="De Vries R."/>
            <person name="Hainaut M."/>
            <person name="Hatakka A."/>
            <person name="Henrissat B."/>
            <person name="Hilden K."/>
            <person name="Kuo R."/>
            <person name="Labutti K."/>
            <person name="Lipzen A."/>
            <person name="Makela M.R."/>
            <person name="Sandor L."/>
            <person name="Spatafora J.W."/>
            <person name="Grigoriev I.V."/>
            <person name="Hibbett D.S."/>
        </authorList>
    </citation>
    <scope>NUCLEOTIDE SEQUENCE [LARGE SCALE GENOMIC DNA]</scope>
    <source>
        <strain evidence="2 3">3A-2</strain>
    </source>
</reference>
<name>A0A8E2DDN4_9APHY</name>
<dbReference type="AlphaFoldDB" id="A0A8E2DDN4"/>
<protein>
    <submittedName>
        <fullName evidence="2">Uncharacterized protein</fullName>
    </submittedName>
</protein>
<gene>
    <name evidence="2" type="ORF">OBBRIDRAFT_869275</name>
</gene>
<sequence length="173" mass="19382">MTSWLMATRRASVWSRIRESAVEFVQDTGTKRDIISQNATLIPKLSNLLADQLLWWRTARTLRNTTSATGESQNIEQATMPPPNNGVDREAVLTDVKELLKTEDGCETMRSFSLAIAHNLDKDALDELIDLLWADSTNLPLIVVRSAAFLAEFFIQSYKHAARPLVFDFAGVS</sequence>
<feature type="region of interest" description="Disordered" evidence="1">
    <location>
        <begin position="66"/>
        <end position="86"/>
    </location>
</feature>
<proteinExistence type="predicted"/>